<dbReference type="InterPro" id="IPR002139">
    <property type="entry name" value="Ribo/fructo_kinase"/>
</dbReference>
<dbReference type="eggNOG" id="COG0524">
    <property type="taxonomic scope" value="Bacteria"/>
</dbReference>
<dbReference type="UniPathway" id="UPA00916">
    <property type="reaction ID" value="UER00889"/>
</dbReference>
<organism evidence="14 15">
    <name type="scientific">Anabaena cylindrica (strain ATCC 27899 / PCC 7122)</name>
    <dbReference type="NCBI Taxonomy" id="272123"/>
    <lineage>
        <taxon>Bacteria</taxon>
        <taxon>Bacillati</taxon>
        <taxon>Cyanobacteriota</taxon>
        <taxon>Cyanophyceae</taxon>
        <taxon>Nostocales</taxon>
        <taxon>Nostocaceae</taxon>
        <taxon>Anabaena</taxon>
    </lineage>
</organism>
<evidence type="ECO:0000256" key="6">
    <source>
        <dbReference type="ARBA" id="ARBA00022741"/>
    </source>
</evidence>
<reference evidence="15" key="1">
    <citation type="journal article" date="2013" name="Proc. Natl. Acad. Sci. U.S.A.">
        <title>Improving the coverage of the cyanobacterial phylum using diversity-driven genome sequencing.</title>
        <authorList>
            <person name="Shih P.M."/>
            <person name="Wu D."/>
            <person name="Latifi A."/>
            <person name="Axen S.D."/>
            <person name="Fewer D.P."/>
            <person name="Talla E."/>
            <person name="Calteau A."/>
            <person name="Cai F."/>
            <person name="Tandeau de Marsac N."/>
            <person name="Rippka R."/>
            <person name="Herdman M."/>
            <person name="Sivonen K."/>
            <person name="Coursin T."/>
            <person name="Laurent T."/>
            <person name="Goodwin L."/>
            <person name="Nolan M."/>
            <person name="Davenport K.W."/>
            <person name="Han C.S."/>
            <person name="Rubin E.M."/>
            <person name="Eisen J.A."/>
            <person name="Woyke T."/>
            <person name="Gugger M."/>
            <person name="Kerfeld C.A."/>
        </authorList>
    </citation>
    <scope>NUCLEOTIDE SEQUENCE [LARGE SCALE GENOMIC DNA]</scope>
    <source>
        <strain evidence="15">ATCC 27899 / PCC 7122</strain>
    </source>
</reference>
<evidence type="ECO:0000256" key="4">
    <source>
        <dbReference type="ARBA" id="ARBA00022679"/>
    </source>
</evidence>
<dbReference type="AlphaFoldDB" id="K9ZDA5"/>
<dbReference type="InterPro" id="IPR011877">
    <property type="entry name" value="Ribokinase"/>
</dbReference>
<dbReference type="HOGENOM" id="CLU_027634_2_0_3"/>
<evidence type="ECO:0000256" key="9">
    <source>
        <dbReference type="ARBA" id="ARBA00022842"/>
    </source>
</evidence>
<protein>
    <recommendedName>
        <fullName evidence="3 12">Ribokinase</fullName>
        <shortName evidence="12">RK</shortName>
        <ecNumber evidence="2 12">2.7.1.15</ecNumber>
    </recommendedName>
</protein>
<dbReference type="PROSITE" id="PS00584">
    <property type="entry name" value="PFKB_KINASES_2"/>
    <property type="match status" value="1"/>
</dbReference>
<dbReference type="GO" id="GO:0019303">
    <property type="term" value="P:D-ribose catabolic process"/>
    <property type="evidence" value="ECO:0007669"/>
    <property type="project" value="UniProtKB-UniRule"/>
</dbReference>
<dbReference type="PROSITE" id="PS00583">
    <property type="entry name" value="PFKB_KINASES_1"/>
    <property type="match status" value="1"/>
</dbReference>
<feature type="binding site" evidence="12">
    <location>
        <position position="248"/>
    </location>
    <ligand>
        <name>K(+)</name>
        <dbReference type="ChEBI" id="CHEBI:29103"/>
    </ligand>
</feature>
<comment type="subcellular location">
    <subcellularLocation>
        <location evidence="12">Cytoplasm</location>
    </subcellularLocation>
</comment>
<name>K9ZDA5_ANACC</name>
<dbReference type="Gene3D" id="3.40.1190.20">
    <property type="match status" value="1"/>
</dbReference>
<comment type="activity regulation">
    <text evidence="12">Activated by a monovalent cation that binds near, but not in, the active site. The most likely occupant of the site in vivo is potassium. Ion binding induces a conformational change that may alter substrate affinity.</text>
</comment>
<dbReference type="PRINTS" id="PR00990">
    <property type="entry name" value="RIBOKINASE"/>
</dbReference>
<evidence type="ECO:0000256" key="5">
    <source>
        <dbReference type="ARBA" id="ARBA00022723"/>
    </source>
</evidence>
<feature type="binding site" evidence="12">
    <location>
        <begin position="251"/>
        <end position="252"/>
    </location>
    <ligand>
        <name>ATP</name>
        <dbReference type="ChEBI" id="CHEBI:30616"/>
    </ligand>
</feature>
<comment type="similarity">
    <text evidence="12">Belongs to the carbohydrate kinase PfkB family. Ribokinase subfamily.</text>
</comment>
<dbReference type="RefSeq" id="WP_015213346.1">
    <property type="nucleotide sequence ID" value="NC_019771.1"/>
</dbReference>
<sequence>MTIIVFGSINIDLVTTTPRLPIAGETLLGETFFKTPGGKGANQAVALAKLGIPTHMIGRIGADSFGEELIENLQVSGVQTNNILITENVSSGVAIITVDHSGENHIVVIPGANAQVNQDDIERLTHLLPEATAILLQLEIPIDVVVKAAKSARKANITVILDPAPAQSQLPDELYPLIDIITPNEIEASQLVGFPVNGEETAAKAATILLQRGVKCAVIKLGAKGVYCATTDQNFFIPAFPVQAVDTVAAGDAFNAGLAAALFHKLPLREAVIWGAAAGALATTKLGAQSSLPDRMTLEKFLLM</sequence>
<feature type="binding site" evidence="12">
    <location>
        <position position="287"/>
    </location>
    <ligand>
        <name>K(+)</name>
        <dbReference type="ChEBI" id="CHEBI:29103"/>
    </ligand>
</feature>
<feature type="binding site" evidence="12">
    <location>
        <position position="291"/>
    </location>
    <ligand>
        <name>K(+)</name>
        <dbReference type="ChEBI" id="CHEBI:29103"/>
    </ligand>
</feature>
<feature type="binding site" evidence="12">
    <location>
        <position position="285"/>
    </location>
    <ligand>
        <name>K(+)</name>
        <dbReference type="ChEBI" id="CHEBI:29103"/>
    </ligand>
</feature>
<comment type="catalytic activity">
    <reaction evidence="12">
        <text>D-ribose + ATP = D-ribose 5-phosphate + ADP + H(+)</text>
        <dbReference type="Rhea" id="RHEA:13697"/>
        <dbReference type="ChEBI" id="CHEBI:15378"/>
        <dbReference type="ChEBI" id="CHEBI:30616"/>
        <dbReference type="ChEBI" id="CHEBI:47013"/>
        <dbReference type="ChEBI" id="CHEBI:78346"/>
        <dbReference type="ChEBI" id="CHEBI:456216"/>
        <dbReference type="EC" id="2.7.1.15"/>
    </reaction>
</comment>
<evidence type="ECO:0000256" key="3">
    <source>
        <dbReference type="ARBA" id="ARBA00016943"/>
    </source>
</evidence>
<keyword evidence="4 12" id="KW-0808">Transferase</keyword>
<dbReference type="GO" id="GO:0046872">
    <property type="term" value="F:metal ion binding"/>
    <property type="evidence" value="ECO:0007669"/>
    <property type="project" value="UniProtKB-KW"/>
</dbReference>
<comment type="similarity">
    <text evidence="1">Belongs to the carbohydrate kinase pfkB family.</text>
</comment>
<evidence type="ECO:0000256" key="11">
    <source>
        <dbReference type="ARBA" id="ARBA00023277"/>
    </source>
</evidence>
<dbReference type="NCBIfam" id="TIGR02152">
    <property type="entry name" value="D_ribokin_bact"/>
    <property type="match status" value="1"/>
</dbReference>
<dbReference type="Proteomes" id="UP000010474">
    <property type="component" value="Chromosome"/>
</dbReference>
<dbReference type="EC" id="2.7.1.15" evidence="2 12"/>
<dbReference type="GO" id="GO:0005524">
    <property type="term" value="F:ATP binding"/>
    <property type="evidence" value="ECO:0007669"/>
    <property type="project" value="UniProtKB-UniRule"/>
</dbReference>
<keyword evidence="15" id="KW-1185">Reference proteome</keyword>
<comment type="caution">
    <text evidence="12">Lacks conserved residue(s) required for the propagation of feature annotation.</text>
</comment>
<dbReference type="SUPFAM" id="SSF53613">
    <property type="entry name" value="Ribokinase-like"/>
    <property type="match status" value="1"/>
</dbReference>
<dbReference type="EMBL" id="CP003659">
    <property type="protein sequence ID" value="AFZ56694.1"/>
    <property type="molecule type" value="Genomic_DNA"/>
</dbReference>
<keyword evidence="11 12" id="KW-0119">Carbohydrate metabolism</keyword>
<evidence type="ECO:0000256" key="12">
    <source>
        <dbReference type="HAMAP-Rule" id="MF_01987"/>
    </source>
</evidence>
<dbReference type="PIRSF" id="PIRSF000535">
    <property type="entry name" value="1PFK/6PFK/LacC"/>
    <property type="match status" value="1"/>
</dbReference>
<dbReference type="InterPro" id="IPR002173">
    <property type="entry name" value="Carboh/pur_kinase_PfkB_CS"/>
</dbReference>
<feature type="domain" description="Carbohydrate kinase PfkB" evidence="13">
    <location>
        <begin position="3"/>
        <end position="294"/>
    </location>
</feature>
<evidence type="ECO:0000313" key="14">
    <source>
        <dbReference type="EMBL" id="AFZ56694.1"/>
    </source>
</evidence>
<gene>
    <name evidence="12" type="primary">rbsK</name>
    <name evidence="14" type="ordered locus">Anacy_1130</name>
</gene>
<keyword evidence="5 12" id="KW-0479">Metal-binding</keyword>
<feature type="binding site" evidence="12">
    <location>
        <position position="139"/>
    </location>
    <ligand>
        <name>substrate</name>
    </ligand>
</feature>
<evidence type="ECO:0000313" key="15">
    <source>
        <dbReference type="Proteomes" id="UP000010474"/>
    </source>
</evidence>
<evidence type="ECO:0000256" key="8">
    <source>
        <dbReference type="ARBA" id="ARBA00022840"/>
    </source>
</evidence>
<evidence type="ECO:0000259" key="13">
    <source>
        <dbReference type="Pfam" id="PF00294"/>
    </source>
</evidence>
<keyword evidence="12" id="KW-0963">Cytoplasm</keyword>
<dbReference type="InterPro" id="IPR017583">
    <property type="entry name" value="Tagatose/fructose_Pkinase"/>
</dbReference>
<keyword evidence="9 12" id="KW-0460">Magnesium</keyword>
<evidence type="ECO:0000256" key="10">
    <source>
        <dbReference type="ARBA" id="ARBA00022958"/>
    </source>
</evidence>
<feature type="binding site" evidence="12">
    <location>
        <begin position="10"/>
        <end position="12"/>
    </location>
    <ligand>
        <name>substrate</name>
    </ligand>
</feature>
<feature type="binding site" evidence="12">
    <location>
        <position position="246"/>
    </location>
    <ligand>
        <name>K(+)</name>
        <dbReference type="ChEBI" id="CHEBI:29103"/>
    </ligand>
</feature>
<accession>K9ZDA5</accession>
<dbReference type="KEGG" id="acy:Anacy_1130"/>
<comment type="cofactor">
    <cofactor evidence="12">
        <name>Mg(2+)</name>
        <dbReference type="ChEBI" id="CHEBI:18420"/>
    </cofactor>
    <text evidence="12">Requires a divalent cation, most likely magnesium in vivo, as an electrophilic catalyst to aid phosphoryl group transfer. It is the chelate of the metal and the nucleotide that is the actual substrate.</text>
</comment>
<dbReference type="GO" id="GO:0004747">
    <property type="term" value="F:ribokinase activity"/>
    <property type="evidence" value="ECO:0007669"/>
    <property type="project" value="UniProtKB-UniRule"/>
</dbReference>
<comment type="subunit">
    <text evidence="12">Homodimer.</text>
</comment>
<dbReference type="STRING" id="272123.Anacy_1130"/>
<evidence type="ECO:0000256" key="1">
    <source>
        <dbReference type="ARBA" id="ARBA00005380"/>
    </source>
</evidence>
<dbReference type="InterPro" id="IPR011611">
    <property type="entry name" value="PfkB_dom"/>
</dbReference>
<keyword evidence="6 12" id="KW-0547">Nucleotide-binding</keyword>
<comment type="pathway">
    <text evidence="12">Carbohydrate metabolism; D-ribose degradation; D-ribose 5-phosphate from beta-D-ribopyranose: step 2/2.</text>
</comment>
<dbReference type="CDD" id="cd01174">
    <property type="entry name" value="ribokinase"/>
    <property type="match status" value="1"/>
</dbReference>
<dbReference type="PATRIC" id="fig|272123.3.peg.1231"/>
<dbReference type="PANTHER" id="PTHR10584:SF166">
    <property type="entry name" value="RIBOKINASE"/>
    <property type="match status" value="1"/>
</dbReference>
<feature type="binding site" evidence="12">
    <location>
        <begin position="220"/>
        <end position="225"/>
    </location>
    <ligand>
        <name>ATP</name>
        <dbReference type="ChEBI" id="CHEBI:30616"/>
    </ligand>
</feature>
<dbReference type="HAMAP" id="MF_01987">
    <property type="entry name" value="Ribokinase"/>
    <property type="match status" value="1"/>
</dbReference>
<dbReference type="PANTHER" id="PTHR10584">
    <property type="entry name" value="SUGAR KINASE"/>
    <property type="match status" value="1"/>
</dbReference>
<feature type="binding site" evidence="12">
    <location>
        <begin position="38"/>
        <end position="42"/>
    </location>
    <ligand>
        <name>substrate</name>
    </ligand>
</feature>
<keyword evidence="10 12" id="KW-0630">Potassium</keyword>
<keyword evidence="7 12" id="KW-0418">Kinase</keyword>
<feature type="binding site" evidence="12">
    <location>
        <position position="184"/>
    </location>
    <ligand>
        <name>ATP</name>
        <dbReference type="ChEBI" id="CHEBI:30616"/>
    </ligand>
</feature>
<feature type="active site" description="Proton acceptor" evidence="12">
    <location>
        <position position="252"/>
    </location>
</feature>
<dbReference type="GO" id="GO:0005829">
    <property type="term" value="C:cytosol"/>
    <property type="evidence" value="ECO:0007669"/>
    <property type="project" value="TreeGrafter"/>
</dbReference>
<proteinExistence type="inferred from homology"/>
<feature type="binding site" evidence="12">
    <location>
        <position position="252"/>
    </location>
    <ligand>
        <name>substrate</name>
    </ligand>
</feature>
<evidence type="ECO:0000256" key="2">
    <source>
        <dbReference type="ARBA" id="ARBA00012035"/>
    </source>
</evidence>
<keyword evidence="8 12" id="KW-0067">ATP-binding</keyword>
<dbReference type="InterPro" id="IPR029056">
    <property type="entry name" value="Ribokinase-like"/>
</dbReference>
<dbReference type="Pfam" id="PF00294">
    <property type="entry name" value="PfkB"/>
    <property type="match status" value="1"/>
</dbReference>
<comment type="function">
    <text evidence="12">Catalyzes the phosphorylation of ribose at O-5 in a reaction requiring ATP and magnesium. The resulting D-ribose-5-phosphate can then be used either for sythesis of nucleotides, histidine, and tryptophan, or as a component of the pentose phosphate pathway.</text>
</comment>
<feature type="binding site" evidence="12">
    <location>
        <position position="282"/>
    </location>
    <ligand>
        <name>K(+)</name>
        <dbReference type="ChEBI" id="CHEBI:29103"/>
    </ligand>
</feature>
<dbReference type="OrthoDB" id="9775849at2"/>
<evidence type="ECO:0000256" key="7">
    <source>
        <dbReference type="ARBA" id="ARBA00022777"/>
    </source>
</evidence>